<dbReference type="EMBL" id="MGFS01000029">
    <property type="protein sequence ID" value="OGM10754.1"/>
    <property type="molecule type" value="Genomic_DNA"/>
</dbReference>
<dbReference type="Gene3D" id="3.90.182.10">
    <property type="entry name" value="Toxin - Anthrax Protective Antigen,domain 1"/>
    <property type="match status" value="1"/>
</dbReference>
<feature type="region of interest" description="Disordered" evidence="1">
    <location>
        <begin position="176"/>
        <end position="235"/>
    </location>
</feature>
<evidence type="ECO:0000313" key="4">
    <source>
        <dbReference type="Proteomes" id="UP000177053"/>
    </source>
</evidence>
<evidence type="ECO:0000259" key="2">
    <source>
        <dbReference type="PROSITE" id="PS51820"/>
    </source>
</evidence>
<dbReference type="SUPFAM" id="SSF56988">
    <property type="entry name" value="Anthrax protective antigen"/>
    <property type="match status" value="1"/>
</dbReference>
<feature type="domain" description="PA14" evidence="2">
    <location>
        <begin position="41"/>
        <end position="176"/>
    </location>
</feature>
<dbReference type="Proteomes" id="UP000177053">
    <property type="component" value="Unassembled WGS sequence"/>
</dbReference>
<reference evidence="3 4" key="1">
    <citation type="journal article" date="2016" name="Nat. Commun.">
        <title>Thousands of microbial genomes shed light on interconnected biogeochemical processes in an aquifer system.</title>
        <authorList>
            <person name="Anantharaman K."/>
            <person name="Brown C.T."/>
            <person name="Hug L.A."/>
            <person name="Sharon I."/>
            <person name="Castelle C.J."/>
            <person name="Probst A.J."/>
            <person name="Thomas B.C."/>
            <person name="Singh A."/>
            <person name="Wilkins M.J."/>
            <person name="Karaoz U."/>
            <person name="Brodie E.L."/>
            <person name="Williams K.H."/>
            <person name="Hubbard S.S."/>
            <person name="Banfield J.F."/>
        </authorList>
    </citation>
    <scope>NUCLEOTIDE SEQUENCE [LARGE SCALE GENOMIC DNA]</scope>
</reference>
<dbReference type="Pfam" id="PF07691">
    <property type="entry name" value="PA14"/>
    <property type="match status" value="1"/>
</dbReference>
<dbReference type="PROSITE" id="PS51820">
    <property type="entry name" value="PA14"/>
    <property type="match status" value="1"/>
</dbReference>
<evidence type="ECO:0000256" key="1">
    <source>
        <dbReference type="SAM" id="MobiDB-lite"/>
    </source>
</evidence>
<gene>
    <name evidence="3" type="ORF">A2Z22_02615</name>
</gene>
<name>A0A1F7X6P1_9BACT</name>
<dbReference type="InterPro" id="IPR011658">
    <property type="entry name" value="PA14_dom"/>
</dbReference>
<dbReference type="SMART" id="SM00758">
    <property type="entry name" value="PA14"/>
    <property type="match status" value="1"/>
</dbReference>
<protein>
    <recommendedName>
        <fullName evidence="2">PA14 domain-containing protein</fullName>
    </recommendedName>
</protein>
<accession>A0A1F7X6P1</accession>
<evidence type="ECO:0000313" key="3">
    <source>
        <dbReference type="EMBL" id="OGM10754.1"/>
    </source>
</evidence>
<dbReference type="AlphaFoldDB" id="A0A1F7X6P1"/>
<organism evidence="3 4">
    <name type="scientific">Candidatus Woesebacteria bacterium RBG_16_34_12</name>
    <dbReference type="NCBI Taxonomy" id="1802480"/>
    <lineage>
        <taxon>Bacteria</taxon>
        <taxon>Candidatus Woeseibacteriota</taxon>
    </lineage>
</organism>
<sequence length="272" mass="30288">MRQIRKYLLSKTIKLSWIAILIWLILLWQKADSIYAQDSSIPTNAFKGEYFNNSDLTSLVLTREDKSVNFNWYRYAPDKLVHPESFSVRWTGNFNFEEGNYDFNVLSDDGVRLYLDGRLLLDAWKLQNSARFKVQTVVGKGTHQIKVEYFDDNDRAVISVNWSIISPAMVLAAQATPTSTPKPTATPTSVPTLTPTPTPTPTSTTSDIGGTQDGLGGGGDEDGSGNRLSAETGNELPKTGLSDNLLLFTIVFLDLFGLYLFRRFNLGSLSKN</sequence>
<dbReference type="InterPro" id="IPR037524">
    <property type="entry name" value="PA14/GLEYA"/>
</dbReference>
<feature type="compositionally biased region" description="Low complexity" evidence="1">
    <location>
        <begin position="176"/>
        <end position="193"/>
    </location>
</feature>
<comment type="caution">
    <text evidence="3">The sequence shown here is derived from an EMBL/GenBank/DDBJ whole genome shotgun (WGS) entry which is preliminary data.</text>
</comment>
<proteinExistence type="predicted"/>
<feature type="compositionally biased region" description="Low complexity" evidence="1">
    <location>
        <begin position="201"/>
        <end position="210"/>
    </location>
</feature>